<sequence length="870" mass="95977">MWKQLGFGQKKPQAQLRLKGIGRGHFSGEQGGEEEFMGLAPIQLKAVHFRNEEDKDDSDIPVLVQEYSDPLDYRPELSGQAAAGEDEDGVYVMPVGSNCYTEPFEPQDAERAQQPHLVCSSEIQNGAYDDVCISETSSSNIPEDDTRPASEYDDPWELRLGMRLAGSLQVSPSLDGGQFQQLNSLSYASTSMEADFGPENSSLLSTETYDSVDSDEMVRQMYEAAFDSRVKREVENINWHLKHRSYPESGSSTSSNSGSSSITPTHHPRPLPPEPPHKDPRQPISQCKEGEKQNAVRDKPDPKSLSIQGTQESPRDGSPGHLEQDQKNMLSGIPFISKKAICGHQGVRVLPLDLGKPLSKLQSRNQPTVENLERDSSFYSSECVDNCKLARSRIKEDQNNIIHSSNGAIPKSDSSGNKGVPVSNVMKFQCEKNDIRSSGDYDPPWDAPTPSGSLDEFLSAQSFSSFDDVPSFQSSHSFLVGVRRDPSTDCRSPGDYDPPWDVHRPLLNNLPCDPSPNLGHSPRSDISSSRPVAVNYFGATTDTRPIGEYDPPWDLPKHGKHPQPLACSNSQTDGTDAQTVSKDPRIPADYDPPWDIRKPCLLDTRDIHHSKSPHTSSDEIDGSSIKESGLSKPNLLVKKPRNVLSTSSFESYLECEQLPSRNKETERVTGQPKRPESLPIQSIGVSHLLMPATRGKSSILGSTSQNLARGLDPTKPSSSKGHGPSVRSNLNLNSSAANVTKRTRKQMSTNTSSSAVSSSREKVKSLDKQGWYHGSISRLDAEKVLRVLKEGSFLVRNSESSKQDFSLSLKSARGFMHMKIVYNDGKFILGQFSKPFSSIPEMIRHYSVNKLPIKGAEHMSLLHPVMDQLL</sequence>
<feature type="compositionally biased region" description="Basic and acidic residues" evidence="3">
    <location>
        <begin position="288"/>
        <end position="302"/>
    </location>
</feature>
<feature type="domain" description="SH2" evidence="4">
    <location>
        <begin position="771"/>
        <end position="865"/>
    </location>
</feature>
<dbReference type="PANTHER" id="PTHR15127:SF32">
    <property type="entry name" value="HEAVYWEIGHT, ISOFORM A"/>
    <property type="match status" value="1"/>
</dbReference>
<evidence type="ECO:0000259" key="4">
    <source>
        <dbReference type="PROSITE" id="PS50001"/>
    </source>
</evidence>
<dbReference type="Proteomes" id="UP000694941">
    <property type="component" value="Unplaced"/>
</dbReference>
<keyword evidence="1 2" id="KW-0727">SH2 domain</keyword>
<dbReference type="SMART" id="SM00252">
    <property type="entry name" value="SH2"/>
    <property type="match status" value="1"/>
</dbReference>
<dbReference type="Gene3D" id="3.30.505.10">
    <property type="entry name" value="SH2 domain"/>
    <property type="match status" value="1"/>
</dbReference>
<accession>A0ABM1BU57</accession>
<feature type="region of interest" description="Disordered" evidence="3">
    <location>
        <begin position="401"/>
        <end position="422"/>
    </location>
</feature>
<evidence type="ECO:0000256" key="3">
    <source>
        <dbReference type="SAM" id="MobiDB-lite"/>
    </source>
</evidence>
<dbReference type="GeneID" id="106472599"/>
<dbReference type="CDD" id="cd09945">
    <property type="entry name" value="SH2_SHB_SHD_SHE_SHF_like"/>
    <property type="match status" value="1"/>
</dbReference>
<feature type="compositionally biased region" description="Low complexity" evidence="3">
    <location>
        <begin position="748"/>
        <end position="758"/>
    </location>
</feature>
<dbReference type="InterPro" id="IPR036860">
    <property type="entry name" value="SH2_dom_sf"/>
</dbReference>
<feature type="compositionally biased region" description="Polar residues" evidence="3">
    <location>
        <begin position="401"/>
        <end position="417"/>
    </location>
</feature>
<dbReference type="SUPFAM" id="SSF55550">
    <property type="entry name" value="SH2 domain"/>
    <property type="match status" value="1"/>
</dbReference>
<feature type="compositionally biased region" description="Polar residues" evidence="3">
    <location>
        <begin position="696"/>
        <end position="707"/>
    </location>
</feature>
<dbReference type="InterPro" id="IPR000980">
    <property type="entry name" value="SH2"/>
</dbReference>
<organism evidence="5 6">
    <name type="scientific">Limulus polyphemus</name>
    <name type="common">Atlantic horseshoe crab</name>
    <dbReference type="NCBI Taxonomy" id="6850"/>
    <lineage>
        <taxon>Eukaryota</taxon>
        <taxon>Metazoa</taxon>
        <taxon>Ecdysozoa</taxon>
        <taxon>Arthropoda</taxon>
        <taxon>Chelicerata</taxon>
        <taxon>Merostomata</taxon>
        <taxon>Xiphosura</taxon>
        <taxon>Limulidae</taxon>
        <taxon>Limulus</taxon>
    </lineage>
</organism>
<protein>
    <submittedName>
        <fullName evidence="6">Uncharacterized protein LOC106472599</fullName>
    </submittedName>
</protein>
<feature type="compositionally biased region" description="Polar residues" evidence="3">
    <location>
        <begin position="566"/>
        <end position="581"/>
    </location>
</feature>
<evidence type="ECO:0000256" key="1">
    <source>
        <dbReference type="ARBA" id="ARBA00022999"/>
    </source>
</evidence>
<dbReference type="InterPro" id="IPR051846">
    <property type="entry name" value="SH2_domain_adapters"/>
</dbReference>
<dbReference type="PRINTS" id="PR00401">
    <property type="entry name" value="SH2DOMAIN"/>
</dbReference>
<dbReference type="PROSITE" id="PS50001">
    <property type="entry name" value="SH2"/>
    <property type="match status" value="1"/>
</dbReference>
<feature type="region of interest" description="Disordered" evidence="3">
    <location>
        <begin position="539"/>
        <end position="632"/>
    </location>
</feature>
<feature type="compositionally biased region" description="Low complexity" evidence="3">
    <location>
        <begin position="249"/>
        <end position="265"/>
    </location>
</feature>
<reference evidence="6" key="1">
    <citation type="submission" date="2025-08" db="UniProtKB">
        <authorList>
            <consortium name="RefSeq"/>
        </authorList>
    </citation>
    <scope>IDENTIFICATION</scope>
    <source>
        <tissue evidence="6">Muscle</tissue>
    </source>
</reference>
<dbReference type="PANTHER" id="PTHR15127">
    <property type="entry name" value="HEAVYWEIGHT, ISOFORM A"/>
    <property type="match status" value="1"/>
</dbReference>
<gene>
    <name evidence="6" type="primary">LOC106472599</name>
</gene>
<feature type="region of interest" description="Disordered" evidence="3">
    <location>
        <begin position="244"/>
        <end position="325"/>
    </location>
</feature>
<proteinExistence type="predicted"/>
<feature type="region of interest" description="Disordered" evidence="3">
    <location>
        <begin position="654"/>
        <end position="682"/>
    </location>
</feature>
<evidence type="ECO:0000256" key="2">
    <source>
        <dbReference type="PROSITE-ProRule" id="PRU00191"/>
    </source>
</evidence>
<keyword evidence="5" id="KW-1185">Reference proteome</keyword>
<name>A0ABM1BU57_LIMPO</name>
<evidence type="ECO:0000313" key="6">
    <source>
        <dbReference type="RefSeq" id="XP_013788710.2"/>
    </source>
</evidence>
<feature type="region of interest" description="Disordered" evidence="3">
    <location>
        <begin position="696"/>
        <end position="761"/>
    </location>
</feature>
<evidence type="ECO:0000313" key="5">
    <source>
        <dbReference type="Proteomes" id="UP000694941"/>
    </source>
</evidence>
<dbReference type="RefSeq" id="XP_013788710.2">
    <property type="nucleotide sequence ID" value="XM_013933256.2"/>
</dbReference>
<feature type="compositionally biased region" description="Basic and acidic residues" evidence="3">
    <location>
        <begin position="582"/>
        <end position="609"/>
    </location>
</feature>
<dbReference type="Pfam" id="PF00017">
    <property type="entry name" value="SH2"/>
    <property type="match status" value="1"/>
</dbReference>
<feature type="compositionally biased region" description="Low complexity" evidence="3">
    <location>
        <begin position="728"/>
        <end position="738"/>
    </location>
</feature>